<feature type="chain" id="PRO_5042545422" description="Anaphase-promoting complex subunit 5" evidence="8">
    <location>
        <begin position="28"/>
        <end position="800"/>
    </location>
</feature>
<keyword evidence="5" id="KW-0833">Ubl conjugation pathway</keyword>
<evidence type="ECO:0000256" key="1">
    <source>
        <dbReference type="ARBA" id="ARBA00007450"/>
    </source>
</evidence>
<evidence type="ECO:0000259" key="9">
    <source>
        <dbReference type="Pfam" id="PF03061"/>
    </source>
</evidence>
<accession>A0AAJ5YRN4</accession>
<evidence type="ECO:0000256" key="4">
    <source>
        <dbReference type="ARBA" id="ARBA00022776"/>
    </source>
</evidence>
<evidence type="ECO:0000313" key="12">
    <source>
        <dbReference type="Proteomes" id="UP001219567"/>
    </source>
</evidence>
<evidence type="ECO:0000256" key="6">
    <source>
        <dbReference type="ARBA" id="ARBA00023306"/>
    </source>
</evidence>
<dbReference type="Pfam" id="PF03061">
    <property type="entry name" value="4HBT"/>
    <property type="match status" value="1"/>
</dbReference>
<feature type="signal peptide" evidence="8">
    <location>
        <begin position="1"/>
        <end position="27"/>
    </location>
</feature>
<dbReference type="CDD" id="cd03443">
    <property type="entry name" value="PaaI_thioesterase"/>
    <property type="match status" value="1"/>
</dbReference>
<dbReference type="Proteomes" id="UP001219567">
    <property type="component" value="Chromosome 1"/>
</dbReference>
<name>A0AAJ5YRN4_9BASI</name>
<evidence type="ECO:0000259" key="10">
    <source>
        <dbReference type="Pfam" id="PF12862"/>
    </source>
</evidence>
<evidence type="ECO:0000256" key="7">
    <source>
        <dbReference type="SAM" id="MobiDB-lite"/>
    </source>
</evidence>
<keyword evidence="3" id="KW-0132">Cell division</keyword>
<evidence type="ECO:0000256" key="5">
    <source>
        <dbReference type="ARBA" id="ARBA00022786"/>
    </source>
</evidence>
<dbReference type="Pfam" id="PF12862">
    <property type="entry name" value="ANAPC5"/>
    <property type="match status" value="1"/>
</dbReference>
<dbReference type="GO" id="GO:0045842">
    <property type="term" value="P:positive regulation of mitotic metaphase/anaphase transition"/>
    <property type="evidence" value="ECO:0007669"/>
    <property type="project" value="TreeGrafter"/>
</dbReference>
<feature type="region of interest" description="Disordered" evidence="7">
    <location>
        <begin position="779"/>
        <end position="800"/>
    </location>
</feature>
<dbReference type="SUPFAM" id="SSF54637">
    <property type="entry name" value="Thioesterase/thiol ester dehydrase-isomerase"/>
    <property type="match status" value="1"/>
</dbReference>
<keyword evidence="12" id="KW-1185">Reference proteome</keyword>
<feature type="domain" description="Anaphase-promoting complex subunit 5" evidence="10">
    <location>
        <begin position="178"/>
        <end position="263"/>
    </location>
</feature>
<protein>
    <recommendedName>
        <fullName evidence="2">Anaphase-promoting complex subunit 5</fullName>
    </recommendedName>
</protein>
<evidence type="ECO:0000256" key="8">
    <source>
        <dbReference type="SAM" id="SignalP"/>
    </source>
</evidence>
<keyword evidence="4" id="KW-0498">Mitosis</keyword>
<gene>
    <name evidence="11" type="ORF">MYAM1_001326</name>
</gene>
<dbReference type="EMBL" id="CP119943">
    <property type="protein sequence ID" value="WFC98596.1"/>
    <property type="molecule type" value="Genomic_DNA"/>
</dbReference>
<evidence type="ECO:0000256" key="2">
    <source>
        <dbReference type="ARBA" id="ARBA00016066"/>
    </source>
</evidence>
<dbReference type="InterPro" id="IPR026000">
    <property type="entry name" value="Apc5_dom"/>
</dbReference>
<comment type="similarity">
    <text evidence="1">Belongs to the APC5 family.</text>
</comment>
<keyword evidence="8" id="KW-0732">Signal</keyword>
<dbReference type="PANTHER" id="PTHR12830:SF9">
    <property type="entry name" value="ANAPHASE-PROMOTING COMPLEX SUBUNIT 5"/>
    <property type="match status" value="1"/>
</dbReference>
<proteinExistence type="inferred from homology"/>
<organism evidence="11 12">
    <name type="scientific">Malassezia yamatoensis</name>
    <dbReference type="NCBI Taxonomy" id="253288"/>
    <lineage>
        <taxon>Eukaryota</taxon>
        <taxon>Fungi</taxon>
        <taxon>Dikarya</taxon>
        <taxon>Basidiomycota</taxon>
        <taxon>Ustilaginomycotina</taxon>
        <taxon>Malasseziomycetes</taxon>
        <taxon>Malasseziales</taxon>
        <taxon>Malasseziaceae</taxon>
        <taxon>Malassezia</taxon>
    </lineage>
</organism>
<sequence length="800" mass="89734">MLRCGSQVALDGNSLALLTVITYFCQAAPPDGEERAQCALLLFITRMIESLDSTPRCLLEFLAALQRALASYPEMYEGLETYVKHWFLLFDNVDGLTELFHAKLPECLYDPQEEVLEGAQLLDRRSYLGLYVRRSRLAFEMLLDLERLQLAAKCGIWRSDTSDDLFDEWRSNDKAKAYLQWWNMTQRGDYEATKNELHAFFDLTLPGCDQDLHQHALLNLAKFHIDTNGYPAARTTLNEAILLARTAGDTECMQACDHLLQQLTFLDSNSATSHAGLLTRRELDSQLNCGAYAPLTLWKADQCRQRGKPLLSIVQMLADAAWASRSSTKKSCLDWEPRPSIERSAACPFAVLAQTWLQIGVWPLAESYIHQIDCIGQSKSAWRELRLKASITKAHAKAESGEYVAAIHALTQPKVLDCISSMALWNTWQTAIWHVVNLRARRQNHTATLRHVEKVAPDLLLHQKHLGSASEQMAIHQFEYARKAITTQLLHQDLDEILKSIATAEQQDWYPLQRQGLALLAKYLVDSSPDDHQARNSIFDEILPASLADSNVERRGFIQFIYATTRLVVCDFHGASQWLRHAEKGTLLLTNADFAKAQNFAEQSASGATMPVELITVDDAIAYTRSSLDDTISSKEGWTYIALKDSQCDAVYAERDGVVNGSGERAANEHPNRAKNSEMRFRMQVQPNMTNVYGTMHGGCLATVIDSLSSFVIFLHSSGQQGQPWLTLGVSQTLTVNYLAPTRVGTWIELAVKSMSIGKTVALLDTQVYELEGGKDSNRKLRTASSTHTKVDVSMRKPKL</sequence>
<dbReference type="InterPro" id="IPR006683">
    <property type="entry name" value="Thioestr_dom"/>
</dbReference>
<evidence type="ECO:0000256" key="3">
    <source>
        <dbReference type="ARBA" id="ARBA00022618"/>
    </source>
</evidence>
<dbReference type="GO" id="GO:0051301">
    <property type="term" value="P:cell division"/>
    <property type="evidence" value="ECO:0007669"/>
    <property type="project" value="UniProtKB-KW"/>
</dbReference>
<dbReference type="GO" id="GO:0070979">
    <property type="term" value="P:protein K11-linked ubiquitination"/>
    <property type="evidence" value="ECO:0007669"/>
    <property type="project" value="TreeGrafter"/>
</dbReference>
<dbReference type="AlphaFoldDB" id="A0AAJ5YRN4"/>
<dbReference type="InterPro" id="IPR029069">
    <property type="entry name" value="HotDog_dom_sf"/>
</dbReference>
<dbReference type="GO" id="GO:0005680">
    <property type="term" value="C:anaphase-promoting complex"/>
    <property type="evidence" value="ECO:0007669"/>
    <property type="project" value="InterPro"/>
</dbReference>
<feature type="compositionally biased region" description="Basic and acidic residues" evidence="7">
    <location>
        <begin position="789"/>
        <end position="800"/>
    </location>
</feature>
<reference evidence="11 12" key="1">
    <citation type="submission" date="2023-03" db="EMBL/GenBank/DDBJ databases">
        <title>Mating type loci evolution in Malassezia.</title>
        <authorList>
            <person name="Coelho M.A."/>
        </authorList>
    </citation>
    <scope>NUCLEOTIDE SEQUENCE [LARGE SCALE GENOMIC DNA]</scope>
    <source>
        <strain evidence="11 12">CBS 9725</strain>
    </source>
</reference>
<feature type="domain" description="Thioesterase" evidence="9">
    <location>
        <begin position="693"/>
        <end position="774"/>
    </location>
</feature>
<dbReference type="InterPro" id="IPR037679">
    <property type="entry name" value="Apc5"/>
</dbReference>
<keyword evidence="6" id="KW-0131">Cell cycle</keyword>
<dbReference type="Gene3D" id="3.10.129.10">
    <property type="entry name" value="Hotdog Thioesterase"/>
    <property type="match status" value="1"/>
</dbReference>
<dbReference type="GO" id="GO:0031145">
    <property type="term" value="P:anaphase-promoting complex-dependent catabolic process"/>
    <property type="evidence" value="ECO:0007669"/>
    <property type="project" value="TreeGrafter"/>
</dbReference>
<evidence type="ECO:0000313" key="11">
    <source>
        <dbReference type="EMBL" id="WFC98596.1"/>
    </source>
</evidence>
<dbReference type="PANTHER" id="PTHR12830">
    <property type="entry name" value="ANAPHASE-PROMOTING COMPLEX SUBUNIT 5"/>
    <property type="match status" value="1"/>
</dbReference>